<dbReference type="Pfam" id="PF00578">
    <property type="entry name" value="AhpC-TSA"/>
    <property type="match status" value="1"/>
</dbReference>
<reference evidence="5 6" key="1">
    <citation type="submission" date="2019-07" db="EMBL/GenBank/DDBJ databases">
        <title>Genomic Encyclopedia of Type Strains, Phase I: the one thousand microbial genomes (KMG-I) project.</title>
        <authorList>
            <person name="Kyrpides N."/>
        </authorList>
    </citation>
    <scope>NUCLEOTIDE SEQUENCE [LARGE SCALE GENOMIC DNA]</scope>
    <source>
        <strain evidence="5 6">DSM 13558</strain>
    </source>
</reference>
<dbReference type="NCBIfam" id="NF009668">
    <property type="entry name" value="PRK13189.1"/>
    <property type="match status" value="1"/>
</dbReference>
<feature type="domain" description="Thioredoxin" evidence="4">
    <location>
        <begin position="18"/>
        <end position="173"/>
    </location>
</feature>
<comment type="caution">
    <text evidence="5">The sequence shown here is derived from an EMBL/GenBank/DDBJ whole genome shotgun (WGS) entry which is preliminary data.</text>
</comment>
<evidence type="ECO:0000256" key="3">
    <source>
        <dbReference type="ARBA" id="ARBA00037420"/>
    </source>
</evidence>
<dbReference type="OrthoDB" id="9812811at2"/>
<dbReference type="GO" id="GO:0006979">
    <property type="term" value="P:response to oxidative stress"/>
    <property type="evidence" value="ECO:0007669"/>
    <property type="project" value="TreeGrafter"/>
</dbReference>
<dbReference type="Pfam" id="PF10417">
    <property type="entry name" value="1-cysPrx_C"/>
    <property type="match status" value="1"/>
</dbReference>
<evidence type="ECO:0000313" key="6">
    <source>
        <dbReference type="Proteomes" id="UP000315343"/>
    </source>
</evidence>
<dbReference type="SUPFAM" id="SSF52833">
    <property type="entry name" value="Thioredoxin-like"/>
    <property type="match status" value="1"/>
</dbReference>
<dbReference type="RefSeq" id="WP_145081700.1">
    <property type="nucleotide sequence ID" value="NZ_DAMBUX010000031.1"/>
</dbReference>
<dbReference type="InterPro" id="IPR000866">
    <property type="entry name" value="AhpC/TSA"/>
</dbReference>
<keyword evidence="2" id="KW-0560">Oxidoreductase</keyword>
<dbReference type="Proteomes" id="UP000315343">
    <property type="component" value="Unassembled WGS sequence"/>
</dbReference>
<dbReference type="InterPro" id="IPR013766">
    <property type="entry name" value="Thioredoxin_domain"/>
</dbReference>
<evidence type="ECO:0000256" key="2">
    <source>
        <dbReference type="ARBA" id="ARBA00023002"/>
    </source>
</evidence>
<keyword evidence="6" id="KW-1185">Reference proteome</keyword>
<dbReference type="InterPro" id="IPR036249">
    <property type="entry name" value="Thioredoxin-like_sf"/>
</dbReference>
<proteinExistence type="inferred from homology"/>
<dbReference type="PANTHER" id="PTHR10681">
    <property type="entry name" value="THIOREDOXIN PEROXIDASE"/>
    <property type="match status" value="1"/>
</dbReference>
<comment type="function">
    <text evidence="3">Thiol-specific peroxidase that catalyzes the reduction of hydrogen peroxide and organic hydroperoxides to water and alcohols, respectively. Plays a role in cell protection against oxidative stress by detoxifying peroxides.</text>
</comment>
<dbReference type="GO" id="GO:0033554">
    <property type="term" value="P:cellular response to stress"/>
    <property type="evidence" value="ECO:0007669"/>
    <property type="project" value="TreeGrafter"/>
</dbReference>
<gene>
    <name evidence="5" type="ORF">LY60_01383</name>
</gene>
<sequence>MIADRVTDNDSDINQGCITIGRLAPDFAASSTHGVVTMSQFRGKWVLFFSQPGDFTPVSETELISFTQLYQEFVKRNVQLLGITIDSTLADIEWLLDISVRTGMTIPFPLLSDRNAEISNLYNMVNPDRVFEESVRDAFIINPEGRIRAIITYPVSCGRNTYEILRVIDSLQLTDGYNLYTPANWMPGDPVIVPPPHTLEEAMQRTKGESEISANCNSWYLCYKDYNTINNTTQNNNTNSDFSSVQKLKKNKFLSQ</sequence>
<dbReference type="GO" id="GO:0005829">
    <property type="term" value="C:cytosol"/>
    <property type="evidence" value="ECO:0007669"/>
    <property type="project" value="TreeGrafter"/>
</dbReference>
<evidence type="ECO:0000259" key="4">
    <source>
        <dbReference type="PROSITE" id="PS51352"/>
    </source>
</evidence>
<evidence type="ECO:0000256" key="1">
    <source>
        <dbReference type="ARBA" id="ARBA00009796"/>
    </source>
</evidence>
<dbReference type="GO" id="GO:0045454">
    <property type="term" value="P:cell redox homeostasis"/>
    <property type="evidence" value="ECO:0007669"/>
    <property type="project" value="TreeGrafter"/>
</dbReference>
<dbReference type="Gene3D" id="3.30.1020.10">
    <property type="entry name" value="Antioxidant, Horf6, Chain A, domain2"/>
    <property type="match status" value="1"/>
</dbReference>
<dbReference type="PANTHER" id="PTHR10681:SF128">
    <property type="entry name" value="THIOREDOXIN-DEPENDENT PEROXIDE REDUCTASE, MITOCHONDRIAL"/>
    <property type="match status" value="1"/>
</dbReference>
<dbReference type="AlphaFoldDB" id="A0A562JEM6"/>
<dbReference type="InterPro" id="IPR050217">
    <property type="entry name" value="Peroxiredoxin"/>
</dbReference>
<dbReference type="PROSITE" id="PS51352">
    <property type="entry name" value="THIOREDOXIN_2"/>
    <property type="match status" value="1"/>
</dbReference>
<dbReference type="InterPro" id="IPR019479">
    <property type="entry name" value="Peroxiredoxin_C"/>
</dbReference>
<protein>
    <submittedName>
        <fullName evidence="5">3-Cys thioredoxin peroxidase</fullName>
    </submittedName>
</protein>
<organism evidence="5 6">
    <name type="scientific">Sedimentibacter saalensis</name>
    <dbReference type="NCBI Taxonomy" id="130788"/>
    <lineage>
        <taxon>Bacteria</taxon>
        <taxon>Bacillati</taxon>
        <taxon>Bacillota</taxon>
        <taxon>Tissierellia</taxon>
        <taxon>Sedimentibacter</taxon>
    </lineage>
</organism>
<accession>A0A562JEM6</accession>
<name>A0A562JEM6_9FIRM</name>
<evidence type="ECO:0000313" key="5">
    <source>
        <dbReference type="EMBL" id="TWH81629.1"/>
    </source>
</evidence>
<dbReference type="GO" id="GO:0008379">
    <property type="term" value="F:thioredoxin peroxidase activity"/>
    <property type="evidence" value="ECO:0007669"/>
    <property type="project" value="TreeGrafter"/>
</dbReference>
<dbReference type="GO" id="GO:0042744">
    <property type="term" value="P:hydrogen peroxide catabolic process"/>
    <property type="evidence" value="ECO:0007669"/>
    <property type="project" value="TreeGrafter"/>
</dbReference>
<keyword evidence="5" id="KW-0575">Peroxidase</keyword>
<dbReference type="Gene3D" id="3.40.30.10">
    <property type="entry name" value="Glutaredoxin"/>
    <property type="match status" value="1"/>
</dbReference>
<comment type="similarity">
    <text evidence="1">Belongs to the peroxiredoxin family. AhpC/Prx1 subfamily.</text>
</comment>
<dbReference type="EMBL" id="VLKH01000003">
    <property type="protein sequence ID" value="TWH81629.1"/>
    <property type="molecule type" value="Genomic_DNA"/>
</dbReference>